<gene>
    <name evidence="4" type="ORF">TWF696_007950</name>
</gene>
<dbReference type="EMBL" id="JAVHNQ010000006">
    <property type="protein sequence ID" value="KAK6344310.1"/>
    <property type="molecule type" value="Genomic_DNA"/>
</dbReference>
<accession>A0AAV9UP22</accession>
<evidence type="ECO:0000313" key="5">
    <source>
        <dbReference type="Proteomes" id="UP001375240"/>
    </source>
</evidence>
<dbReference type="PROSITE" id="PS50048">
    <property type="entry name" value="ZN2_CY6_FUNGAL_2"/>
    <property type="match status" value="1"/>
</dbReference>
<feature type="compositionally biased region" description="Low complexity" evidence="2">
    <location>
        <begin position="32"/>
        <end position="52"/>
    </location>
</feature>
<dbReference type="SUPFAM" id="SSF57701">
    <property type="entry name" value="Zn2/Cys6 DNA-binding domain"/>
    <property type="match status" value="1"/>
</dbReference>
<dbReference type="Pfam" id="PF11951">
    <property type="entry name" value="Fungal_trans_2"/>
    <property type="match status" value="1"/>
</dbReference>
<dbReference type="GO" id="GO:0001228">
    <property type="term" value="F:DNA-binding transcription activator activity, RNA polymerase II-specific"/>
    <property type="evidence" value="ECO:0007669"/>
    <property type="project" value="TreeGrafter"/>
</dbReference>
<evidence type="ECO:0000256" key="1">
    <source>
        <dbReference type="ARBA" id="ARBA00023242"/>
    </source>
</evidence>
<dbReference type="CDD" id="cd00067">
    <property type="entry name" value="GAL4"/>
    <property type="match status" value="1"/>
</dbReference>
<dbReference type="Proteomes" id="UP001375240">
    <property type="component" value="Unassembled WGS sequence"/>
</dbReference>
<dbReference type="GO" id="GO:0008270">
    <property type="term" value="F:zinc ion binding"/>
    <property type="evidence" value="ECO:0007669"/>
    <property type="project" value="InterPro"/>
</dbReference>
<feature type="compositionally biased region" description="Polar residues" evidence="2">
    <location>
        <begin position="138"/>
        <end position="148"/>
    </location>
</feature>
<dbReference type="PROSITE" id="PS00463">
    <property type="entry name" value="ZN2_CY6_FUNGAL_1"/>
    <property type="match status" value="1"/>
</dbReference>
<protein>
    <recommendedName>
        <fullName evidence="3">Zn(2)-C6 fungal-type domain-containing protein</fullName>
    </recommendedName>
</protein>
<feature type="domain" description="Zn(2)-C6 fungal-type" evidence="3">
    <location>
        <begin position="93"/>
        <end position="123"/>
    </location>
</feature>
<evidence type="ECO:0000256" key="2">
    <source>
        <dbReference type="SAM" id="MobiDB-lite"/>
    </source>
</evidence>
<keyword evidence="5" id="KW-1185">Reference proteome</keyword>
<name>A0AAV9UP22_9PEZI</name>
<keyword evidence="1" id="KW-0539">Nucleus</keyword>
<feature type="region of interest" description="Disordered" evidence="2">
    <location>
        <begin position="130"/>
        <end position="158"/>
    </location>
</feature>
<comment type="caution">
    <text evidence="4">The sequence shown here is derived from an EMBL/GenBank/DDBJ whole genome shotgun (WGS) entry which is preliminary data.</text>
</comment>
<organism evidence="4 5">
    <name type="scientific">Orbilia brochopaga</name>
    <dbReference type="NCBI Taxonomy" id="3140254"/>
    <lineage>
        <taxon>Eukaryota</taxon>
        <taxon>Fungi</taxon>
        <taxon>Dikarya</taxon>
        <taxon>Ascomycota</taxon>
        <taxon>Pezizomycotina</taxon>
        <taxon>Orbiliomycetes</taxon>
        <taxon>Orbiliales</taxon>
        <taxon>Orbiliaceae</taxon>
        <taxon>Orbilia</taxon>
    </lineage>
</organism>
<dbReference type="PANTHER" id="PTHR47784">
    <property type="entry name" value="STEROL UPTAKE CONTROL PROTEIN 2"/>
    <property type="match status" value="1"/>
</dbReference>
<dbReference type="SMART" id="SM00066">
    <property type="entry name" value="GAL4"/>
    <property type="match status" value="1"/>
</dbReference>
<dbReference type="PANTHER" id="PTHR47784:SF5">
    <property type="entry name" value="STEROL UPTAKE CONTROL PROTEIN 2"/>
    <property type="match status" value="1"/>
</dbReference>
<dbReference type="Gene3D" id="4.10.240.10">
    <property type="entry name" value="Zn(2)-C6 fungal-type DNA-binding domain"/>
    <property type="match status" value="1"/>
</dbReference>
<proteinExistence type="predicted"/>
<dbReference type="InterPro" id="IPR001138">
    <property type="entry name" value="Zn2Cys6_DnaBD"/>
</dbReference>
<evidence type="ECO:0000259" key="3">
    <source>
        <dbReference type="PROSITE" id="PS50048"/>
    </source>
</evidence>
<evidence type="ECO:0000313" key="4">
    <source>
        <dbReference type="EMBL" id="KAK6344310.1"/>
    </source>
</evidence>
<dbReference type="InterPro" id="IPR053157">
    <property type="entry name" value="Sterol_Uptake_Regulator"/>
</dbReference>
<dbReference type="AlphaFoldDB" id="A0AAV9UP22"/>
<reference evidence="4 5" key="1">
    <citation type="submission" date="2019-10" db="EMBL/GenBank/DDBJ databases">
        <authorList>
            <person name="Palmer J.M."/>
        </authorList>
    </citation>
    <scope>NUCLEOTIDE SEQUENCE [LARGE SCALE GENOMIC DNA]</scope>
    <source>
        <strain evidence="4 5">TWF696</strain>
    </source>
</reference>
<dbReference type="InterPro" id="IPR036864">
    <property type="entry name" value="Zn2-C6_fun-type_DNA-bd_sf"/>
</dbReference>
<dbReference type="Pfam" id="PF00172">
    <property type="entry name" value="Zn_clus"/>
    <property type="match status" value="1"/>
</dbReference>
<sequence>MSPNPSVIKFPILQVETPDGFVAAVSPGTADSGSSRTRPSPSPGASSATSAGELDIQLVDAGRTSLKTNGHLRGKDAAIKQAHRRTHRKSRMGCGMCKTRKVKCDEAKPRCGNCMDRNEKCVYPDTSQFRTHKPVTFDSPSSSDNLSTPPEVYDDGEFDEVIPRPGPEYTGSRIVKFNNATPQFALVPGRPGRPTNEARLLHHWITVTCSVVRFPNRSSSMELMRERIPQLAASHPFLQDVLLACASIHLVDRTASEPQSVVGTPSEKYFARALRSYQQVLSQREKTIESVEAVFATSMMIGMWNGMCAFHHSSKEEFFNDFVRWFYMSQGPKTIGVNYWDHLDGTRTRALIEQRSGATVLDDELPEFLRNERLMLIASRVKDNLEEEVEDPATREVYATTIALIEWVHAALLSPTNVVSELATRVNTFPTTCPGAFVALLAKRDERAIAIAAHYLATACKVDNYSWFLAGGKMKRYIRVLCGMVQRKEWVVWPLITIGDSWTSVLLQVDGKHNEMIYSLATQIMGQGHIEAC</sequence>
<dbReference type="InterPro" id="IPR021858">
    <property type="entry name" value="Fun_TF"/>
</dbReference>
<feature type="region of interest" description="Disordered" evidence="2">
    <location>
        <begin position="22"/>
        <end position="53"/>
    </location>
</feature>